<dbReference type="OrthoDB" id="2365850at2"/>
<dbReference type="Proteomes" id="UP000184604">
    <property type="component" value="Plasmid unnamed"/>
</dbReference>
<keyword evidence="1" id="KW-0175">Coiled coil</keyword>
<dbReference type="EMBL" id="CP018336">
    <property type="protein sequence ID" value="APM41389.1"/>
    <property type="molecule type" value="Genomic_DNA"/>
</dbReference>
<sequence>MPKLSEILGDSFTQIPEDLQKKYKDIDLVDSSDYISKETYNQTKKERDDYKKGVSDRDKQIEDLKPLAKDNENLKTKLSDLQTKNKEDLEKQEAEYKKQMFNIALDAKLATAGAKNPKVLKGLLDLDKLTLEDNGNFIGLKEQVEAVKESDGYLFDENNNQNNPGGTGNIGNPGSFGGGTDANKTKSLGERLAAEKVEAAKSSENLDSFFLK</sequence>
<gene>
    <name evidence="3" type="ORF">BS101_22030</name>
</gene>
<evidence type="ECO:0000313" key="4">
    <source>
        <dbReference type="Proteomes" id="UP000184604"/>
    </source>
</evidence>
<feature type="compositionally biased region" description="Basic and acidic residues" evidence="2">
    <location>
        <begin position="43"/>
        <end position="59"/>
    </location>
</feature>
<proteinExistence type="predicted"/>
<feature type="compositionally biased region" description="Gly residues" evidence="2">
    <location>
        <begin position="165"/>
        <end position="180"/>
    </location>
</feature>
<organism evidence="3 4">
    <name type="scientific">Clostridium kluyveri</name>
    <dbReference type="NCBI Taxonomy" id="1534"/>
    <lineage>
        <taxon>Bacteria</taxon>
        <taxon>Bacillati</taxon>
        <taxon>Bacillota</taxon>
        <taxon>Clostridia</taxon>
        <taxon>Eubacteriales</taxon>
        <taxon>Clostridiaceae</taxon>
        <taxon>Clostridium</taxon>
    </lineage>
</organism>
<dbReference type="RefSeq" id="WP_073541572.1">
    <property type="nucleotide sequence ID" value="NZ_CP018336.1"/>
</dbReference>
<name>A0A1L5FEF7_CLOKL</name>
<evidence type="ECO:0000256" key="2">
    <source>
        <dbReference type="SAM" id="MobiDB-lite"/>
    </source>
</evidence>
<geneLocation type="plasmid" evidence="3">
    <name>unnamed</name>
</geneLocation>
<reference evidence="3 4" key="1">
    <citation type="submission" date="2016-12" db="EMBL/GenBank/DDBJ databases">
        <title>Complete genome sequence of Clostridium kluyveri JZZ isolated from the pit mud of a Chinese flavor liquor-making factory.</title>
        <authorList>
            <person name="Wang Y."/>
        </authorList>
    </citation>
    <scope>NUCLEOTIDE SEQUENCE [LARGE SCALE GENOMIC DNA]</scope>
    <source>
        <strain evidence="3 4">JZZ</strain>
        <plasmid evidence="4">Plasmid unnamed</plasmid>
    </source>
</reference>
<keyword evidence="3" id="KW-0614">Plasmid</keyword>
<dbReference type="AlphaFoldDB" id="A0A1L5FEF7"/>
<feature type="coiled-coil region" evidence="1">
    <location>
        <begin position="71"/>
        <end position="99"/>
    </location>
</feature>
<dbReference type="Pfam" id="PF06810">
    <property type="entry name" value="Phage_scaffold"/>
    <property type="match status" value="1"/>
</dbReference>
<protein>
    <submittedName>
        <fullName evidence="3">Uncharacterized protein</fullName>
    </submittedName>
</protein>
<feature type="region of interest" description="Disordered" evidence="2">
    <location>
        <begin position="39"/>
        <end position="59"/>
    </location>
</feature>
<accession>A0A1L5FEF7</accession>
<feature type="region of interest" description="Disordered" evidence="2">
    <location>
        <begin position="157"/>
        <end position="189"/>
    </location>
</feature>
<evidence type="ECO:0000313" key="3">
    <source>
        <dbReference type="EMBL" id="APM41389.1"/>
    </source>
</evidence>
<evidence type="ECO:0000256" key="1">
    <source>
        <dbReference type="SAM" id="Coils"/>
    </source>
</evidence>
<dbReference type="InterPro" id="IPR009636">
    <property type="entry name" value="SCAF"/>
</dbReference>